<dbReference type="GO" id="GO:0007165">
    <property type="term" value="P:signal transduction"/>
    <property type="evidence" value="ECO:0007669"/>
    <property type="project" value="UniProtKB-KW"/>
</dbReference>
<comment type="function">
    <text evidence="8">Gustatory receptor which mediates acceptance or avoidance behavior, depending on its substrates.</text>
</comment>
<feature type="transmembrane region" description="Helical" evidence="8">
    <location>
        <begin position="38"/>
        <end position="58"/>
    </location>
</feature>
<comment type="caution">
    <text evidence="8">Lacks conserved residue(s) required for the propagation of feature annotation.</text>
</comment>
<feature type="transmembrane region" description="Helical" evidence="8">
    <location>
        <begin position="126"/>
        <end position="148"/>
    </location>
</feature>
<reference evidence="9 10" key="1">
    <citation type="journal article" date="2018" name="Genome Res.">
        <title>The genomic architecture and molecular evolution of ant odorant receptors.</title>
        <authorList>
            <person name="McKenzie S.K."/>
            <person name="Kronauer D.J.C."/>
        </authorList>
    </citation>
    <scope>NUCLEOTIDE SEQUENCE [LARGE SCALE GENOMIC DNA]</scope>
    <source>
        <strain evidence="9">Clonal line C1</strain>
    </source>
</reference>
<dbReference type="Proteomes" id="UP000279307">
    <property type="component" value="Chromosome 9"/>
</dbReference>
<accession>A0A3L8DDK4</accession>
<keyword evidence="5 8" id="KW-0472">Membrane</keyword>
<evidence type="ECO:0000256" key="7">
    <source>
        <dbReference type="ARBA" id="ARBA00023224"/>
    </source>
</evidence>
<evidence type="ECO:0000256" key="1">
    <source>
        <dbReference type="ARBA" id="ARBA00004651"/>
    </source>
</evidence>
<dbReference type="GO" id="GO:0030425">
    <property type="term" value="C:dendrite"/>
    <property type="evidence" value="ECO:0007669"/>
    <property type="project" value="TreeGrafter"/>
</dbReference>
<dbReference type="GO" id="GO:0007635">
    <property type="term" value="P:chemosensory behavior"/>
    <property type="evidence" value="ECO:0007669"/>
    <property type="project" value="TreeGrafter"/>
</dbReference>
<keyword evidence="3 8" id="KW-0812">Transmembrane</keyword>
<feature type="transmembrane region" description="Helical" evidence="8">
    <location>
        <begin position="293"/>
        <end position="314"/>
    </location>
</feature>
<feature type="transmembrane region" description="Helical" evidence="8">
    <location>
        <begin position="6"/>
        <end position="26"/>
    </location>
</feature>
<dbReference type="GO" id="GO:0005886">
    <property type="term" value="C:plasma membrane"/>
    <property type="evidence" value="ECO:0007669"/>
    <property type="project" value="UniProtKB-SubCell"/>
</dbReference>
<comment type="similarity">
    <text evidence="8">Belongs to the insect chemoreceptor superfamily. Gustatory receptor (GR) family.</text>
</comment>
<dbReference type="GO" id="GO:0050909">
    <property type="term" value="P:sensory perception of taste"/>
    <property type="evidence" value="ECO:0007669"/>
    <property type="project" value="InterPro"/>
</dbReference>
<evidence type="ECO:0000313" key="10">
    <source>
        <dbReference type="Proteomes" id="UP000279307"/>
    </source>
</evidence>
<dbReference type="GO" id="GO:0008049">
    <property type="term" value="P:male courtship behavior"/>
    <property type="evidence" value="ECO:0007669"/>
    <property type="project" value="TreeGrafter"/>
</dbReference>
<keyword evidence="6 8" id="KW-0675">Receptor</keyword>
<feature type="transmembrane region" description="Helical" evidence="8">
    <location>
        <begin position="70"/>
        <end position="96"/>
    </location>
</feature>
<dbReference type="PANTHER" id="PTHR21143:SF134">
    <property type="entry name" value="GUSTATORY RECEPTOR"/>
    <property type="match status" value="1"/>
</dbReference>
<dbReference type="EMBL" id="QOIP01000009">
    <property type="protein sequence ID" value="RLU18537.1"/>
    <property type="molecule type" value="Genomic_DNA"/>
</dbReference>
<evidence type="ECO:0000313" key="9">
    <source>
        <dbReference type="EMBL" id="RLU18537.1"/>
    </source>
</evidence>
<dbReference type="PANTHER" id="PTHR21143">
    <property type="entry name" value="INVERTEBRATE GUSTATORY RECEPTOR"/>
    <property type="match status" value="1"/>
</dbReference>
<dbReference type="GO" id="GO:0043025">
    <property type="term" value="C:neuronal cell body"/>
    <property type="evidence" value="ECO:0007669"/>
    <property type="project" value="TreeGrafter"/>
</dbReference>
<proteinExistence type="inferred from homology"/>
<evidence type="ECO:0000256" key="5">
    <source>
        <dbReference type="ARBA" id="ARBA00023136"/>
    </source>
</evidence>
<evidence type="ECO:0000256" key="8">
    <source>
        <dbReference type="RuleBase" id="RU363108"/>
    </source>
</evidence>
<organism evidence="9 10">
    <name type="scientific">Ooceraea biroi</name>
    <name type="common">Clonal raider ant</name>
    <name type="synonym">Cerapachys biroi</name>
    <dbReference type="NCBI Taxonomy" id="2015173"/>
    <lineage>
        <taxon>Eukaryota</taxon>
        <taxon>Metazoa</taxon>
        <taxon>Ecdysozoa</taxon>
        <taxon>Arthropoda</taxon>
        <taxon>Hexapoda</taxon>
        <taxon>Insecta</taxon>
        <taxon>Pterygota</taxon>
        <taxon>Neoptera</taxon>
        <taxon>Endopterygota</taxon>
        <taxon>Hymenoptera</taxon>
        <taxon>Apocrita</taxon>
        <taxon>Aculeata</taxon>
        <taxon>Formicoidea</taxon>
        <taxon>Formicidae</taxon>
        <taxon>Dorylinae</taxon>
        <taxon>Ooceraea</taxon>
    </lineage>
</organism>
<sequence length="396" mass="47143">MIMTITIQQALRPLFLTCFVIGLGAYPIKQPHLRIRWVTYLSILYSLTVWSLYIYVTYYVTTLFTLERIFFTIISFIITVINILATITSSFVGFYYHKKFEMCMIKLDAVDDTLEQLGTPKMHKRIFMWSKQIIIGWFLYSFTLNIYYVQNYAQHMSVFWALILSVIILYGTHVNILVDVLFIILLYVGNRFDKVHEHIKCLLVGKELGIRRPWNKSIIAINKSTNNYKQVFWTTMHLYLELHRISCDLNLMFGMKMTLQTASYLLYLTAFCYHMFFFITYDKYLNEFSSLDWFMTFLWASSFIIRLYVINYICDSVKYKANGIDKTIDQLTHVMRYADIWKEIYQFILQAMHHPLKFTGMGLFEFGQKFFWKFCITIATFVILMIQMKVPVNIGI</sequence>
<protein>
    <recommendedName>
        <fullName evidence="8">Gustatory receptor</fullName>
    </recommendedName>
</protein>
<dbReference type="GO" id="GO:0030424">
    <property type="term" value="C:axon"/>
    <property type="evidence" value="ECO:0007669"/>
    <property type="project" value="TreeGrafter"/>
</dbReference>
<dbReference type="InterPro" id="IPR013604">
    <property type="entry name" value="7TM_chemorcpt"/>
</dbReference>
<evidence type="ECO:0000256" key="3">
    <source>
        <dbReference type="ARBA" id="ARBA00022692"/>
    </source>
</evidence>
<name>A0A3L8DDK4_OOCBI</name>
<evidence type="ECO:0000256" key="2">
    <source>
        <dbReference type="ARBA" id="ARBA00022475"/>
    </source>
</evidence>
<keyword evidence="2 8" id="KW-1003">Cell membrane</keyword>
<feature type="transmembrane region" description="Helical" evidence="8">
    <location>
        <begin position="370"/>
        <end position="388"/>
    </location>
</feature>
<comment type="caution">
    <text evidence="9">The sequence shown here is derived from an EMBL/GenBank/DDBJ whole genome shotgun (WGS) entry which is preliminary data.</text>
</comment>
<dbReference type="Pfam" id="PF08395">
    <property type="entry name" value="7tm_7"/>
    <property type="match status" value="1"/>
</dbReference>
<feature type="transmembrane region" description="Helical" evidence="8">
    <location>
        <begin position="262"/>
        <end position="281"/>
    </location>
</feature>
<evidence type="ECO:0000256" key="4">
    <source>
        <dbReference type="ARBA" id="ARBA00022989"/>
    </source>
</evidence>
<keyword evidence="4 8" id="KW-1133">Transmembrane helix</keyword>
<keyword evidence="7 8" id="KW-0807">Transducer</keyword>
<comment type="subcellular location">
    <subcellularLocation>
        <location evidence="1 8">Cell membrane</location>
        <topology evidence="1 8">Multi-pass membrane protein</topology>
    </subcellularLocation>
</comment>
<evidence type="ECO:0000256" key="6">
    <source>
        <dbReference type="ARBA" id="ARBA00023170"/>
    </source>
</evidence>
<gene>
    <name evidence="9" type="ORF">DMN91_008894</name>
</gene>
<dbReference type="AlphaFoldDB" id="A0A3L8DDK4"/>
<dbReference type="OrthoDB" id="7551415at2759"/>
<feature type="transmembrane region" description="Helical" evidence="8">
    <location>
        <begin position="160"/>
        <end position="188"/>
    </location>
</feature>